<dbReference type="Pfam" id="PF23598">
    <property type="entry name" value="LRR_14"/>
    <property type="match status" value="1"/>
</dbReference>
<dbReference type="SUPFAM" id="SSF52047">
    <property type="entry name" value="RNI-like"/>
    <property type="match status" value="1"/>
</dbReference>
<dbReference type="AlphaFoldDB" id="A0A392RDK8"/>
<sequence length="115" mass="13260">MLKQLRKLGLKHVRREHGNAISAAVVEMQHLESLNITAMVEDEIIDLNFVSIPPKLQRLHLQARLEKLPDWIPKFESLVQIMLALSKLKDDPMQSLKNLPNLLKLSLWENAYDGE</sequence>
<dbReference type="InterPro" id="IPR032675">
    <property type="entry name" value="LRR_dom_sf"/>
</dbReference>
<keyword evidence="1" id="KW-0677">Repeat</keyword>
<comment type="caution">
    <text evidence="3">The sequence shown here is derived from an EMBL/GenBank/DDBJ whole genome shotgun (WGS) entry which is preliminary data.</text>
</comment>
<name>A0A392RDK8_9FABA</name>
<evidence type="ECO:0000313" key="3">
    <source>
        <dbReference type="EMBL" id="MCI33665.1"/>
    </source>
</evidence>
<dbReference type="Proteomes" id="UP000265520">
    <property type="component" value="Unassembled WGS sequence"/>
</dbReference>
<proteinExistence type="predicted"/>
<dbReference type="EMBL" id="LXQA010206353">
    <property type="protein sequence ID" value="MCI33665.1"/>
    <property type="molecule type" value="Genomic_DNA"/>
</dbReference>
<reference evidence="3 4" key="1">
    <citation type="journal article" date="2018" name="Front. Plant Sci.">
        <title>Red Clover (Trifolium pratense) and Zigzag Clover (T. medium) - A Picture of Genomic Similarities and Differences.</title>
        <authorList>
            <person name="Dluhosova J."/>
            <person name="Istvanek J."/>
            <person name="Nedelnik J."/>
            <person name="Repkova J."/>
        </authorList>
    </citation>
    <scope>NUCLEOTIDE SEQUENCE [LARGE SCALE GENOMIC DNA]</scope>
    <source>
        <strain evidence="4">cv. 10/8</strain>
        <tissue evidence="3">Leaf</tissue>
    </source>
</reference>
<dbReference type="Gene3D" id="3.80.10.10">
    <property type="entry name" value="Ribonuclease Inhibitor"/>
    <property type="match status" value="1"/>
</dbReference>
<feature type="domain" description="Disease resistance R13L4/SHOC-2-like LRR" evidence="2">
    <location>
        <begin position="2"/>
        <end position="111"/>
    </location>
</feature>
<evidence type="ECO:0000259" key="2">
    <source>
        <dbReference type="Pfam" id="PF23598"/>
    </source>
</evidence>
<organism evidence="3 4">
    <name type="scientific">Trifolium medium</name>
    <dbReference type="NCBI Taxonomy" id="97028"/>
    <lineage>
        <taxon>Eukaryota</taxon>
        <taxon>Viridiplantae</taxon>
        <taxon>Streptophyta</taxon>
        <taxon>Embryophyta</taxon>
        <taxon>Tracheophyta</taxon>
        <taxon>Spermatophyta</taxon>
        <taxon>Magnoliopsida</taxon>
        <taxon>eudicotyledons</taxon>
        <taxon>Gunneridae</taxon>
        <taxon>Pentapetalae</taxon>
        <taxon>rosids</taxon>
        <taxon>fabids</taxon>
        <taxon>Fabales</taxon>
        <taxon>Fabaceae</taxon>
        <taxon>Papilionoideae</taxon>
        <taxon>50 kb inversion clade</taxon>
        <taxon>NPAAA clade</taxon>
        <taxon>Hologalegina</taxon>
        <taxon>IRL clade</taxon>
        <taxon>Trifolieae</taxon>
        <taxon>Trifolium</taxon>
    </lineage>
</organism>
<accession>A0A392RDK8</accession>
<dbReference type="InterPro" id="IPR055414">
    <property type="entry name" value="LRR_R13L4/SHOC2-like"/>
</dbReference>
<keyword evidence="4" id="KW-1185">Reference proteome</keyword>
<protein>
    <submittedName>
        <fullName evidence="3">NBS-containing resistance-like protein</fullName>
    </submittedName>
</protein>
<feature type="non-terminal residue" evidence="3">
    <location>
        <position position="115"/>
    </location>
</feature>
<evidence type="ECO:0000256" key="1">
    <source>
        <dbReference type="ARBA" id="ARBA00022737"/>
    </source>
</evidence>
<evidence type="ECO:0000313" key="4">
    <source>
        <dbReference type="Proteomes" id="UP000265520"/>
    </source>
</evidence>